<accession>A0A0G1H3M4</accession>
<comment type="caution">
    <text evidence="2">The sequence shown here is derived from an EMBL/GenBank/DDBJ whole genome shotgun (WGS) entry which is preliminary data.</text>
</comment>
<gene>
    <name evidence="2" type="ORF">UW30_C0008G0004</name>
</gene>
<keyword evidence="1" id="KW-0472">Membrane</keyword>
<name>A0A0G1H3M4_9BACT</name>
<dbReference type="STRING" id="1618647.UW30_C0008G0004"/>
<proteinExistence type="predicted"/>
<evidence type="ECO:0000313" key="2">
    <source>
        <dbReference type="EMBL" id="KKT41385.1"/>
    </source>
</evidence>
<dbReference type="EMBL" id="LCHU01000008">
    <property type="protein sequence ID" value="KKT41385.1"/>
    <property type="molecule type" value="Genomic_DNA"/>
</dbReference>
<keyword evidence="1" id="KW-1133">Transmembrane helix</keyword>
<reference evidence="2 3" key="1">
    <citation type="journal article" date="2015" name="Nature">
        <title>rRNA introns, odd ribosomes, and small enigmatic genomes across a large radiation of phyla.</title>
        <authorList>
            <person name="Brown C.T."/>
            <person name="Hug L.A."/>
            <person name="Thomas B.C."/>
            <person name="Sharon I."/>
            <person name="Castelle C.J."/>
            <person name="Singh A."/>
            <person name="Wilkins M.J."/>
            <person name="Williams K.H."/>
            <person name="Banfield J.F."/>
        </authorList>
    </citation>
    <scope>NUCLEOTIDE SEQUENCE [LARGE SCALE GENOMIC DNA]</scope>
</reference>
<organism evidence="2 3">
    <name type="scientific">Candidatus Giovannonibacteria bacterium GW2011_GWA2_44_13b</name>
    <dbReference type="NCBI Taxonomy" id="1618647"/>
    <lineage>
        <taxon>Bacteria</taxon>
        <taxon>Candidatus Giovannoniibacteriota</taxon>
    </lineage>
</organism>
<sequence>MKWLKPPWRAEPDNIAHWSYPFIGIILPFVIMLRSIEFYSVLYSFPIINLIFNRALLMIKLNQSSDKPILAKLEKYKHFSLIMLLVTVIIGFASAAAAFFAEAFIMGMSFMV</sequence>
<evidence type="ECO:0000256" key="1">
    <source>
        <dbReference type="SAM" id="Phobius"/>
    </source>
</evidence>
<dbReference type="Proteomes" id="UP000034736">
    <property type="component" value="Unassembled WGS sequence"/>
</dbReference>
<feature type="transmembrane region" description="Helical" evidence="1">
    <location>
        <begin position="40"/>
        <end position="59"/>
    </location>
</feature>
<keyword evidence="1" id="KW-0812">Transmembrane</keyword>
<dbReference type="AlphaFoldDB" id="A0A0G1H3M4"/>
<feature type="transmembrane region" description="Helical" evidence="1">
    <location>
        <begin position="15"/>
        <end position="33"/>
    </location>
</feature>
<feature type="transmembrane region" description="Helical" evidence="1">
    <location>
        <begin position="79"/>
        <end position="101"/>
    </location>
</feature>
<protein>
    <submittedName>
        <fullName evidence="2">Uncharacterized protein</fullName>
    </submittedName>
</protein>
<evidence type="ECO:0000313" key="3">
    <source>
        <dbReference type="Proteomes" id="UP000034736"/>
    </source>
</evidence>